<evidence type="ECO:0000313" key="2">
    <source>
        <dbReference type="EMBL" id="QBY46802.1"/>
    </source>
</evidence>
<evidence type="ECO:0000313" key="4">
    <source>
        <dbReference type="Proteomes" id="UP000295134"/>
    </source>
</evidence>
<reference evidence="3" key="2">
    <citation type="submission" date="2023-04" db="EMBL/GenBank/DDBJ databases">
        <title>Genome dynamics across the evolutionary transition to endosymbiosis.</title>
        <authorList>
            <person name="Siozios S."/>
            <person name="Nadal-Jimenez P."/>
            <person name="Azagi T."/>
            <person name="Sprong H."/>
            <person name="Frost C.L."/>
            <person name="Parratt S.R."/>
            <person name="Taylor G."/>
            <person name="Brettell L."/>
            <person name="Lew K.C."/>
            <person name="Croft L."/>
            <person name="King K.C."/>
            <person name="Brockhurst M.A."/>
            <person name="Hypsa V."/>
            <person name="Novakova E."/>
            <person name="Darby A.C."/>
            <person name="Hurst G.D.D."/>
        </authorList>
    </citation>
    <scope>NUCLEOTIDE SEQUENCE</scope>
    <source>
        <strain evidence="3">ANv_CAN</strain>
        <plasmid evidence="3">paNv_CAN8</plasmid>
    </source>
</reference>
<dbReference type="AlphaFoldDB" id="A0A4P7LCE6"/>
<evidence type="ECO:0000313" key="3">
    <source>
        <dbReference type="EMBL" id="WGM08779.1"/>
    </source>
</evidence>
<reference evidence="2 4" key="1">
    <citation type="submission" date="2019-03" db="EMBL/GenBank/DDBJ databases">
        <title>Long-read sequencing reveals hyperdense prophage content in a complex bacterial symbiont genome.</title>
        <authorList>
            <person name="Frost C.L."/>
            <person name="Siozios S."/>
            <person name="Nadal-Jimenez P."/>
            <person name="Brockhurst M.A."/>
            <person name="King K.C."/>
            <person name="Darby A.C."/>
            <person name="Hurst G.D.D."/>
        </authorList>
    </citation>
    <scope>NUCLEOTIDE SEQUENCE [LARGE SCALE GENOMIC DNA]</scope>
    <source>
        <strain evidence="2 4">FIN</strain>
        <plasmid evidence="2">pArsFIN10</plasmid>
        <plasmid evidence="4">parsfin10</plasmid>
        <plasmid evidence="1">pArsFIN9</plasmid>
        <plasmid evidence="4">parsfin9</plasmid>
    </source>
</reference>
<dbReference type="KEGG" id="ans:ArsFIN_53250"/>
<name>A0A4P7LCE6_9GAMM</name>
<keyword evidence="2" id="KW-0614">Plasmid</keyword>
<proteinExistence type="predicted"/>
<dbReference type="Proteomes" id="UP001177592">
    <property type="component" value="Plasmid paNv_CAN8"/>
</dbReference>
<dbReference type="EMBL" id="CP038622">
    <property type="protein sequence ID" value="QBY46802.1"/>
    <property type="molecule type" value="Genomic_DNA"/>
</dbReference>
<geneLocation type="plasmid" evidence="4">
    <name>parsfin9</name>
</geneLocation>
<dbReference type="RefSeq" id="WP_026823964.1">
    <property type="nucleotide sequence ID" value="NZ_CP123531.1"/>
</dbReference>
<geneLocation type="plasmid" evidence="3 5">
    <name>paNv_CAN8</name>
</geneLocation>
<keyword evidence="3" id="KW-0436">Ligase</keyword>
<dbReference type="GO" id="GO:0016874">
    <property type="term" value="F:ligase activity"/>
    <property type="evidence" value="ECO:0007669"/>
    <property type="project" value="UniProtKB-KW"/>
</dbReference>
<dbReference type="Proteomes" id="UP000295134">
    <property type="component" value="Plasmid pArsFIN10"/>
</dbReference>
<keyword evidence="5" id="KW-1185">Reference proteome</keyword>
<evidence type="ECO:0000313" key="5">
    <source>
        <dbReference type="Proteomes" id="UP001177592"/>
    </source>
</evidence>
<sequence length="79" mass="9120">MKQIKFYLTDEQYVQAEVMAKSKGFKSVNQMAKEKTLKLDNVKTSFEVSKEQKVTRTTVSLYEYESTALESYAKAHGRT</sequence>
<geneLocation type="plasmid" evidence="2">
    <name>pArsFIN10</name>
</geneLocation>
<dbReference type="EMBL" id="CP038621">
    <property type="protein sequence ID" value="QBY46714.1"/>
    <property type="molecule type" value="Genomic_DNA"/>
</dbReference>
<organism evidence="2 4">
    <name type="scientific">Arsenophonus nasoniae</name>
    <name type="common">son-killer infecting Nasonia vitripennis</name>
    <dbReference type="NCBI Taxonomy" id="638"/>
    <lineage>
        <taxon>Bacteria</taxon>
        <taxon>Pseudomonadati</taxon>
        <taxon>Pseudomonadota</taxon>
        <taxon>Gammaproteobacteria</taxon>
        <taxon>Enterobacterales</taxon>
        <taxon>Morganellaceae</taxon>
        <taxon>Arsenophonus</taxon>
    </lineage>
</organism>
<geneLocation type="plasmid" evidence="1">
    <name>pArsFIN9</name>
</geneLocation>
<dbReference type="KEGG" id="ans:ArsFIN_54130"/>
<dbReference type="Proteomes" id="UP000295134">
    <property type="component" value="Plasmid pArsFIN9"/>
</dbReference>
<dbReference type="EMBL" id="CP123531">
    <property type="protein sequence ID" value="WGM08779.1"/>
    <property type="molecule type" value="Genomic_DNA"/>
</dbReference>
<evidence type="ECO:0000313" key="1">
    <source>
        <dbReference type="EMBL" id="QBY46714.1"/>
    </source>
</evidence>
<gene>
    <name evidence="1" type="ORF">ArsFIN_53250</name>
    <name evidence="2" type="ORF">ArsFIN_54130</name>
    <name evidence="3" type="ORF">QE258_26085</name>
</gene>
<accession>A0A4P7LCE6</accession>
<protein>
    <submittedName>
        <fullName evidence="2">Uncharacterized protein</fullName>
    </submittedName>
</protein>
<geneLocation type="plasmid" evidence="4">
    <name>parsfin10</name>
</geneLocation>